<feature type="domain" description="Peptide methionine sulphoxide reductase MsrA" evidence="5">
    <location>
        <begin position="6"/>
        <end position="155"/>
    </location>
</feature>
<dbReference type="Pfam" id="PF01625">
    <property type="entry name" value="PMSR"/>
    <property type="match status" value="1"/>
</dbReference>
<keyword evidence="1 4" id="KW-0560">Oxidoreductase</keyword>
<accession>A0ABY8C872</accession>
<evidence type="ECO:0000256" key="4">
    <source>
        <dbReference type="HAMAP-Rule" id="MF_01401"/>
    </source>
</evidence>
<gene>
    <name evidence="4 6" type="primary">msrA</name>
    <name evidence="6" type="ORF">PYS61_02860</name>
</gene>
<comment type="function">
    <text evidence="4">Has an important function as a repair enzyme for proteins that have been inactivated by oxidation. Catalyzes the reversible oxidation-reduction of methionine sulfoxide in proteins to methionine.</text>
</comment>
<feature type="active site" evidence="4">
    <location>
        <position position="13"/>
    </location>
</feature>
<dbReference type="SUPFAM" id="SSF55068">
    <property type="entry name" value="Peptide methionine sulfoxide reductase"/>
    <property type="match status" value="1"/>
</dbReference>
<proteinExistence type="inferred from homology"/>
<name>A0ABY8C872_9FIRM</name>
<dbReference type="HAMAP" id="MF_01401">
    <property type="entry name" value="MsrA"/>
    <property type="match status" value="1"/>
</dbReference>
<protein>
    <recommendedName>
        <fullName evidence="4">Peptide methionine sulfoxide reductase MsrA</fullName>
        <shortName evidence="4">Protein-methionine-S-oxide reductase</shortName>
        <ecNumber evidence="4">1.8.4.11</ecNumber>
    </recommendedName>
    <alternativeName>
        <fullName evidence="4">Peptide-methionine (S)-S-oxide reductase</fullName>
        <shortName evidence="4">Peptide Met(O) reductase</shortName>
    </alternativeName>
</protein>
<dbReference type="InterPro" id="IPR036509">
    <property type="entry name" value="Met_Sox_Rdtase_MsrA_sf"/>
</dbReference>
<evidence type="ECO:0000259" key="5">
    <source>
        <dbReference type="Pfam" id="PF01625"/>
    </source>
</evidence>
<dbReference type="EC" id="1.8.4.11" evidence="4"/>
<sequence length="171" mass="19201">MAQNETIYLAGGCFWGLEQALKMLDGVKETTVGYVNGKTANPDYEAVCSDTTGYKEAVKVIYDAQVITLEKLLRAFFICITPEQKDGQGYDTGTQYQTGVYYIDPQTAAACARFFAAERLKHPAFFTELEAMHNFYPAETYHQDYLQKNPGGYCHISQQEFAAVKALNQEK</sequence>
<evidence type="ECO:0000256" key="3">
    <source>
        <dbReference type="ARBA" id="ARBA00048782"/>
    </source>
</evidence>
<evidence type="ECO:0000256" key="1">
    <source>
        <dbReference type="ARBA" id="ARBA00023002"/>
    </source>
</evidence>
<dbReference type="RefSeq" id="WP_315572130.1">
    <property type="nucleotide sequence ID" value="NZ_CP118868.1"/>
</dbReference>
<comment type="catalytic activity">
    <reaction evidence="3 4">
        <text>[thioredoxin]-disulfide + L-methionine + H2O = L-methionine (S)-S-oxide + [thioredoxin]-dithiol</text>
        <dbReference type="Rhea" id="RHEA:19993"/>
        <dbReference type="Rhea" id="RHEA-COMP:10698"/>
        <dbReference type="Rhea" id="RHEA-COMP:10700"/>
        <dbReference type="ChEBI" id="CHEBI:15377"/>
        <dbReference type="ChEBI" id="CHEBI:29950"/>
        <dbReference type="ChEBI" id="CHEBI:50058"/>
        <dbReference type="ChEBI" id="CHEBI:57844"/>
        <dbReference type="ChEBI" id="CHEBI:58772"/>
        <dbReference type="EC" id="1.8.4.11"/>
    </reaction>
</comment>
<dbReference type="InterPro" id="IPR050162">
    <property type="entry name" value="MsrA_MetSO_reductase"/>
</dbReference>
<keyword evidence="7" id="KW-1185">Reference proteome</keyword>
<evidence type="ECO:0000313" key="6">
    <source>
        <dbReference type="EMBL" id="WEG36124.1"/>
    </source>
</evidence>
<dbReference type="NCBIfam" id="TIGR00401">
    <property type="entry name" value="msrA"/>
    <property type="match status" value="1"/>
</dbReference>
<organism evidence="6 7">
    <name type="scientific">Amygdalobacter indicium</name>
    <dbReference type="NCBI Taxonomy" id="3029272"/>
    <lineage>
        <taxon>Bacteria</taxon>
        <taxon>Bacillati</taxon>
        <taxon>Bacillota</taxon>
        <taxon>Clostridia</taxon>
        <taxon>Eubacteriales</taxon>
        <taxon>Oscillospiraceae</taxon>
        <taxon>Amygdalobacter</taxon>
    </lineage>
</organism>
<comment type="similarity">
    <text evidence="4">Belongs to the MsrA Met sulfoxide reductase family.</text>
</comment>
<dbReference type="PANTHER" id="PTHR42799:SF2">
    <property type="entry name" value="MITOCHONDRIAL PEPTIDE METHIONINE SULFOXIDE REDUCTASE"/>
    <property type="match status" value="1"/>
</dbReference>
<dbReference type="EMBL" id="CP118868">
    <property type="protein sequence ID" value="WEG36124.1"/>
    <property type="molecule type" value="Genomic_DNA"/>
</dbReference>
<dbReference type="InterPro" id="IPR002569">
    <property type="entry name" value="Met_Sox_Rdtase_MsrA_dom"/>
</dbReference>
<dbReference type="Proteomes" id="UP001220478">
    <property type="component" value="Chromosome"/>
</dbReference>
<comment type="catalytic activity">
    <reaction evidence="2 4">
        <text>L-methionyl-[protein] + [thioredoxin]-disulfide + H2O = L-methionyl-(S)-S-oxide-[protein] + [thioredoxin]-dithiol</text>
        <dbReference type="Rhea" id="RHEA:14217"/>
        <dbReference type="Rhea" id="RHEA-COMP:10698"/>
        <dbReference type="Rhea" id="RHEA-COMP:10700"/>
        <dbReference type="Rhea" id="RHEA-COMP:12313"/>
        <dbReference type="Rhea" id="RHEA-COMP:12315"/>
        <dbReference type="ChEBI" id="CHEBI:15377"/>
        <dbReference type="ChEBI" id="CHEBI:16044"/>
        <dbReference type="ChEBI" id="CHEBI:29950"/>
        <dbReference type="ChEBI" id="CHEBI:44120"/>
        <dbReference type="ChEBI" id="CHEBI:50058"/>
        <dbReference type="EC" id="1.8.4.11"/>
    </reaction>
</comment>
<dbReference type="GO" id="GO:0008113">
    <property type="term" value="F:peptide-methionine (S)-S-oxide reductase activity"/>
    <property type="evidence" value="ECO:0007669"/>
    <property type="project" value="UniProtKB-EC"/>
</dbReference>
<evidence type="ECO:0000256" key="2">
    <source>
        <dbReference type="ARBA" id="ARBA00047806"/>
    </source>
</evidence>
<dbReference type="PANTHER" id="PTHR42799">
    <property type="entry name" value="MITOCHONDRIAL PEPTIDE METHIONINE SULFOXIDE REDUCTASE"/>
    <property type="match status" value="1"/>
</dbReference>
<reference evidence="6 7" key="1">
    <citation type="submission" date="2023-02" db="EMBL/GenBank/DDBJ databases">
        <title>Novel Oscillospiraceae bacterial genomes.</title>
        <authorList>
            <person name="Srinivasan S."/>
            <person name="Austin M.N."/>
            <person name="Fiedler T.L."/>
            <person name="Strenk S.M."/>
            <person name="Agnew K.J."/>
            <person name="Nagana Gowda G.A."/>
            <person name="Raftery D."/>
            <person name="Beamer M.A."/>
            <person name="Achilles S.L."/>
            <person name="Wiesenfeld H.C."/>
            <person name="Fredricks D.N."/>
            <person name="Hillier S.L."/>
        </authorList>
    </citation>
    <scope>NUCLEOTIDE SEQUENCE [LARGE SCALE GENOMIC DNA]</scope>
    <source>
        <strain evidence="6 7">CHIC02 1186E3-8</strain>
    </source>
</reference>
<evidence type="ECO:0000313" key="7">
    <source>
        <dbReference type="Proteomes" id="UP001220478"/>
    </source>
</evidence>
<dbReference type="Gene3D" id="3.30.1060.10">
    <property type="entry name" value="Peptide methionine sulphoxide reductase MsrA"/>
    <property type="match status" value="1"/>
</dbReference>